<evidence type="ECO:0000259" key="7">
    <source>
        <dbReference type="Pfam" id="PF22528"/>
    </source>
</evidence>
<protein>
    <recommendedName>
        <fullName evidence="1">type I protein arginine methyltransferase</fullName>
        <ecNumber evidence="1">2.1.1.319</ecNumber>
    </recommendedName>
</protein>
<keyword evidence="4 6" id="KW-0949">S-adenosyl-L-methionine</keyword>
<keyword evidence="2 6" id="KW-0489">Methyltransferase</keyword>
<dbReference type="GO" id="GO:0035242">
    <property type="term" value="F:protein-arginine omega-N asymmetric methyltransferase activity"/>
    <property type="evidence" value="ECO:0007669"/>
    <property type="project" value="UniProtKB-EC"/>
</dbReference>
<reference evidence="8" key="1">
    <citation type="journal article" date="2013" name="BMC Genomics">
        <title>Unscrambling butterfly oogenesis.</title>
        <authorList>
            <person name="Carter J.M."/>
            <person name="Baker S.C."/>
            <person name="Pink R."/>
            <person name="Carter D.R."/>
            <person name="Collins A."/>
            <person name="Tomlin J."/>
            <person name="Gibbs M."/>
            <person name="Breuker C.J."/>
        </authorList>
    </citation>
    <scope>NUCLEOTIDE SEQUENCE</scope>
    <source>
        <tissue evidence="8">Ovary</tissue>
    </source>
</reference>
<evidence type="ECO:0000256" key="5">
    <source>
        <dbReference type="ARBA" id="ARBA00049303"/>
    </source>
</evidence>
<keyword evidence="3 6" id="KW-0808">Transferase</keyword>
<dbReference type="FunFam" id="3.40.50.150:FF:000003">
    <property type="entry name" value="Blast:Protein arginine N-methyltransferase 1"/>
    <property type="match status" value="1"/>
</dbReference>
<dbReference type="Pfam" id="PF22528">
    <property type="entry name" value="PRMT_C"/>
    <property type="match status" value="1"/>
</dbReference>
<dbReference type="Gene3D" id="2.70.160.11">
    <property type="entry name" value="Hnrnp arginine n-methyltransferase1"/>
    <property type="match status" value="1"/>
</dbReference>
<dbReference type="AlphaFoldDB" id="S4PTE8"/>
<dbReference type="GO" id="GO:0005634">
    <property type="term" value="C:nucleus"/>
    <property type="evidence" value="ECO:0007669"/>
    <property type="project" value="TreeGrafter"/>
</dbReference>
<dbReference type="InterPro" id="IPR025799">
    <property type="entry name" value="Arg_MeTrfase"/>
</dbReference>
<dbReference type="SUPFAM" id="SSF53335">
    <property type="entry name" value="S-adenosyl-L-methionine-dependent methyltransferases"/>
    <property type="match status" value="1"/>
</dbReference>
<reference evidence="8" key="2">
    <citation type="submission" date="2013-05" db="EMBL/GenBank/DDBJ databases">
        <authorList>
            <person name="Carter J.-M."/>
            <person name="Baker S.C."/>
            <person name="Pink R."/>
            <person name="Carter D.R.F."/>
            <person name="Collins A."/>
            <person name="Tomlin J."/>
            <person name="Gibbs M."/>
            <person name="Breuker C.J."/>
        </authorList>
    </citation>
    <scope>NUCLEOTIDE SEQUENCE</scope>
    <source>
        <tissue evidence="8">Ovary</tissue>
    </source>
</reference>
<dbReference type="GO" id="GO:0042054">
    <property type="term" value="F:histone methyltransferase activity"/>
    <property type="evidence" value="ECO:0007669"/>
    <property type="project" value="TreeGrafter"/>
</dbReference>
<evidence type="ECO:0000256" key="2">
    <source>
        <dbReference type="ARBA" id="ARBA00022603"/>
    </source>
</evidence>
<dbReference type="InterPro" id="IPR029063">
    <property type="entry name" value="SAM-dependent_MTases_sf"/>
</dbReference>
<dbReference type="CDD" id="cd02440">
    <property type="entry name" value="AdoMet_MTases"/>
    <property type="match status" value="1"/>
</dbReference>
<evidence type="ECO:0000256" key="3">
    <source>
        <dbReference type="ARBA" id="ARBA00022679"/>
    </source>
</evidence>
<evidence type="ECO:0000313" key="8">
    <source>
        <dbReference type="EMBL" id="JAA80397.1"/>
    </source>
</evidence>
<name>S4PTE8_9NEOP</name>
<dbReference type="PANTHER" id="PTHR11006:SF122">
    <property type="entry name" value="ARGININE METHYLTRANSFERASE 8"/>
    <property type="match status" value="1"/>
</dbReference>
<evidence type="ECO:0000256" key="1">
    <source>
        <dbReference type="ARBA" id="ARBA00011925"/>
    </source>
</evidence>
<dbReference type="GO" id="GO:0032259">
    <property type="term" value="P:methylation"/>
    <property type="evidence" value="ECO:0007669"/>
    <property type="project" value="UniProtKB-KW"/>
</dbReference>
<dbReference type="Pfam" id="PF06325">
    <property type="entry name" value="PrmA"/>
    <property type="match status" value="1"/>
</dbReference>
<sequence length="363" mass="41038">MEMNVTQGDYFTSYEDLEIHRLMLEDEPRTDTYRRAILGNKNYFKDKVVMDVGCGTGILSIFCAQAGAKKVYAIEASNLVKLAKEIVKENNFEDIIEVIHSKVEDATLPGDLKVDAIVSEWMGFYLLHEGMLDSVLVARDKFLKEGGEMFPESAVIYVAPCSVPQLYNKWTNFYGVSLSTFAKQLRASKSSKPEIMQISQENLLGAEIAMAWINLREDTVNDLNCYSIQHVVGASKTGQYQGLCVWFECNFPELSSGSRVVLSTGPEAKLTHWKQTVILLPEEQNVDEQEPIAFLLDMKRDKNSSRRYNLELTLLDPQEVEHPVPCTCDMTKCILIKAVMSQHTEHAMQQNGIIEDDPLDDDE</sequence>
<dbReference type="Gene3D" id="3.40.50.150">
    <property type="entry name" value="Vaccinia Virus protein VP39"/>
    <property type="match status" value="1"/>
</dbReference>
<feature type="domain" description="Protein arginine N-methyltransferase" evidence="7">
    <location>
        <begin position="153"/>
        <end position="313"/>
    </location>
</feature>
<dbReference type="PANTHER" id="PTHR11006">
    <property type="entry name" value="PROTEIN ARGININE N-METHYLTRANSFERASE"/>
    <property type="match status" value="1"/>
</dbReference>
<dbReference type="EC" id="2.1.1.319" evidence="1"/>
<evidence type="ECO:0000256" key="6">
    <source>
        <dbReference type="PROSITE-ProRule" id="PRU01015"/>
    </source>
</evidence>
<dbReference type="InterPro" id="IPR055135">
    <property type="entry name" value="PRMT_dom"/>
</dbReference>
<evidence type="ECO:0000256" key="4">
    <source>
        <dbReference type="ARBA" id="ARBA00022691"/>
    </source>
</evidence>
<proteinExistence type="predicted"/>
<comment type="catalytic activity">
    <reaction evidence="5">
        <text>L-arginyl-[protein] + S-adenosyl-L-methionine = N(omega)-methyl-L-arginyl-[protein] + S-adenosyl-L-homocysteine + H(+)</text>
        <dbReference type="Rhea" id="RHEA:48100"/>
        <dbReference type="Rhea" id="RHEA-COMP:10532"/>
        <dbReference type="Rhea" id="RHEA-COMP:11990"/>
        <dbReference type="ChEBI" id="CHEBI:15378"/>
        <dbReference type="ChEBI" id="CHEBI:29965"/>
        <dbReference type="ChEBI" id="CHEBI:57856"/>
        <dbReference type="ChEBI" id="CHEBI:59789"/>
        <dbReference type="ChEBI" id="CHEBI:65280"/>
    </reaction>
    <physiologicalReaction direction="left-to-right" evidence="5">
        <dbReference type="Rhea" id="RHEA:48101"/>
    </physiologicalReaction>
</comment>
<dbReference type="EMBL" id="GAIX01012163">
    <property type="protein sequence ID" value="JAA80397.1"/>
    <property type="molecule type" value="Transcribed_RNA"/>
</dbReference>
<organism evidence="8">
    <name type="scientific">Pararge aegeria</name>
    <name type="common">speckled wood butterfly</name>
    <dbReference type="NCBI Taxonomy" id="116150"/>
    <lineage>
        <taxon>Eukaryota</taxon>
        <taxon>Metazoa</taxon>
        <taxon>Ecdysozoa</taxon>
        <taxon>Arthropoda</taxon>
        <taxon>Hexapoda</taxon>
        <taxon>Insecta</taxon>
        <taxon>Pterygota</taxon>
        <taxon>Neoptera</taxon>
        <taxon>Endopterygota</taxon>
        <taxon>Lepidoptera</taxon>
        <taxon>Glossata</taxon>
        <taxon>Ditrysia</taxon>
        <taxon>Papilionoidea</taxon>
        <taxon>Nymphalidae</taxon>
        <taxon>Satyrinae</taxon>
        <taxon>Satyrini</taxon>
        <taxon>Parargina</taxon>
        <taxon>Pararge</taxon>
    </lineage>
</organism>
<dbReference type="GO" id="GO:0035241">
    <property type="term" value="F:protein-arginine omega-N monomethyltransferase activity"/>
    <property type="evidence" value="ECO:0007669"/>
    <property type="project" value="TreeGrafter"/>
</dbReference>
<dbReference type="PROSITE" id="PS51678">
    <property type="entry name" value="SAM_MT_PRMT"/>
    <property type="match status" value="1"/>
</dbReference>
<accession>S4PTE8</accession>